<comment type="similarity">
    <text evidence="1">Belongs to the peptidase C1 family.</text>
</comment>
<dbReference type="Proteomes" id="UP001348805">
    <property type="component" value="Segment"/>
</dbReference>
<evidence type="ECO:0000313" key="3">
    <source>
        <dbReference type="EMBL" id="WQJ51256.1"/>
    </source>
</evidence>
<sequence length="209" mass="23416">MDNKQKHFYGCIPSKLDGTEQVVNVDSKIPLPDEFSLRDVMPPVRDQGNTQTCVCQSLTGVLDYLHNSKVGTDGKCNNFSINTLYNSRSNKPQEGMSIKEALKYLKTNGLNGEKINSYALVPSGEVLKRALIMFGPVSMGFPVFTDNDPYFWRKGSNYAGGHCVLCVGYNKQGFIIRNSWGTSWADHGYITIPYEEYDDAVFEAWTTIL</sequence>
<dbReference type="EMBL" id="OR769219">
    <property type="protein sequence ID" value="WQJ51256.1"/>
    <property type="molecule type" value="Genomic_DNA"/>
</dbReference>
<organism evidence="3 4">
    <name type="scientific">phage Lak_Megaphage_RVC_AP3_GC26</name>
    <dbReference type="NCBI Taxonomy" id="3109225"/>
    <lineage>
        <taxon>Viruses</taxon>
        <taxon>Duplodnaviria</taxon>
        <taxon>Heunggongvirae</taxon>
        <taxon>Uroviricota</taxon>
        <taxon>Caudoviricetes</taxon>
        <taxon>Caudoviricetes code 15 clade</taxon>
    </lineage>
</organism>
<proteinExistence type="inferred from homology"/>
<dbReference type="InterPro" id="IPR038765">
    <property type="entry name" value="Papain-like_cys_pep_sf"/>
</dbReference>
<accession>A0ABZ0YZI5</accession>
<evidence type="ECO:0000259" key="2">
    <source>
        <dbReference type="SMART" id="SM00645"/>
    </source>
</evidence>
<protein>
    <submittedName>
        <fullName evidence="3">Peptidase</fullName>
    </submittedName>
</protein>
<feature type="domain" description="Peptidase C1A papain C-terminal" evidence="2">
    <location>
        <begin position="31"/>
        <end position="204"/>
    </location>
</feature>
<dbReference type="InterPro" id="IPR013128">
    <property type="entry name" value="Peptidase_C1A"/>
</dbReference>
<evidence type="ECO:0000313" key="4">
    <source>
        <dbReference type="Proteomes" id="UP001348805"/>
    </source>
</evidence>
<dbReference type="InterPro" id="IPR000668">
    <property type="entry name" value="Peptidase_C1A_C"/>
</dbReference>
<dbReference type="CDD" id="cd02619">
    <property type="entry name" value="Peptidase_C1"/>
    <property type="match status" value="1"/>
</dbReference>
<dbReference type="PANTHER" id="PTHR12411">
    <property type="entry name" value="CYSTEINE PROTEASE FAMILY C1-RELATED"/>
    <property type="match status" value="1"/>
</dbReference>
<dbReference type="Gene3D" id="3.90.70.10">
    <property type="entry name" value="Cysteine proteinases"/>
    <property type="match status" value="2"/>
</dbReference>
<keyword evidence="4" id="KW-1185">Reference proteome</keyword>
<dbReference type="SMART" id="SM00645">
    <property type="entry name" value="Pept_C1"/>
    <property type="match status" value="1"/>
</dbReference>
<evidence type="ECO:0000256" key="1">
    <source>
        <dbReference type="ARBA" id="ARBA00008455"/>
    </source>
</evidence>
<dbReference type="Pfam" id="PF00112">
    <property type="entry name" value="Peptidase_C1"/>
    <property type="match status" value="1"/>
</dbReference>
<dbReference type="SUPFAM" id="SSF54001">
    <property type="entry name" value="Cysteine proteinases"/>
    <property type="match status" value="1"/>
</dbReference>
<reference evidence="3 4" key="1">
    <citation type="submission" date="2023-11" db="EMBL/GenBank/DDBJ databases">
        <authorList>
            <person name="Cook R."/>
            <person name="Crisci M."/>
            <person name="Pye H."/>
            <person name="Adriaenssens E."/>
            <person name="Santini J."/>
        </authorList>
    </citation>
    <scope>NUCLEOTIDE SEQUENCE [LARGE SCALE GENOMIC DNA]</scope>
    <source>
        <strain evidence="3">Lak_Megaphage_RVC_AP3_GC26</strain>
    </source>
</reference>
<name>A0ABZ0YZI5_9CAUD</name>